<dbReference type="PANTHER" id="PTHR12124">
    <property type="entry name" value="POLYMYOSITIS/SCLERODERMA AUTOANTIGEN-RELATED"/>
    <property type="match status" value="1"/>
</dbReference>
<dbReference type="Pfam" id="PF00570">
    <property type="entry name" value="HRDC"/>
    <property type="match status" value="1"/>
</dbReference>
<dbReference type="GO" id="GO:0071044">
    <property type="term" value="P:histone mRNA catabolic process"/>
    <property type="evidence" value="ECO:0007669"/>
    <property type="project" value="TreeGrafter"/>
</dbReference>
<dbReference type="GO" id="GO:0000467">
    <property type="term" value="P:exonucleolytic trimming to generate mature 3'-end of 5.8S rRNA from tricistronic rRNA transcript (SSU-rRNA, 5.8S rRNA, LSU-rRNA)"/>
    <property type="evidence" value="ECO:0007669"/>
    <property type="project" value="InterPro"/>
</dbReference>
<keyword evidence="3" id="KW-1185">Reference proteome</keyword>
<dbReference type="InterPro" id="IPR036397">
    <property type="entry name" value="RNaseH_sf"/>
</dbReference>
<dbReference type="PANTHER" id="PTHR12124:SF68">
    <property type="entry name" value="PROTEIN RRP6-LIKE 3"/>
    <property type="match status" value="1"/>
</dbReference>
<evidence type="ECO:0000256" key="1">
    <source>
        <dbReference type="SAM" id="MobiDB-lite"/>
    </source>
</evidence>
<feature type="domain" description="3'-5' exonuclease" evidence="2">
    <location>
        <begin position="113"/>
        <end position="281"/>
    </location>
</feature>
<dbReference type="InterPro" id="IPR044876">
    <property type="entry name" value="HRDC_dom_sf"/>
</dbReference>
<dbReference type="GO" id="GO:0005730">
    <property type="term" value="C:nucleolus"/>
    <property type="evidence" value="ECO:0007669"/>
    <property type="project" value="TreeGrafter"/>
</dbReference>
<dbReference type="AlphaFoldDB" id="A0AB40BVS3"/>
<dbReference type="RefSeq" id="XP_039131038.1">
    <property type="nucleotide sequence ID" value="XM_039275104.1"/>
</dbReference>
<dbReference type="InterPro" id="IPR002121">
    <property type="entry name" value="HRDC_dom"/>
</dbReference>
<dbReference type="GeneID" id="120267447"/>
<dbReference type="GO" id="GO:0003727">
    <property type="term" value="F:single-stranded RNA binding"/>
    <property type="evidence" value="ECO:0007669"/>
    <property type="project" value="TreeGrafter"/>
</dbReference>
<dbReference type="RefSeq" id="XP_039131037.1">
    <property type="nucleotide sequence ID" value="XM_039275103.1"/>
</dbReference>
<dbReference type="SMART" id="SM00474">
    <property type="entry name" value="35EXOc"/>
    <property type="match status" value="1"/>
</dbReference>
<dbReference type="InterPro" id="IPR010997">
    <property type="entry name" value="HRDC-like_sf"/>
</dbReference>
<dbReference type="SUPFAM" id="SSF53098">
    <property type="entry name" value="Ribonuclease H-like"/>
    <property type="match status" value="1"/>
</dbReference>
<evidence type="ECO:0000313" key="3">
    <source>
        <dbReference type="Proteomes" id="UP001515500"/>
    </source>
</evidence>
<dbReference type="InterPro" id="IPR012337">
    <property type="entry name" value="RNaseH-like_sf"/>
</dbReference>
<dbReference type="Gene3D" id="3.30.420.10">
    <property type="entry name" value="Ribonuclease H-like superfamily/Ribonuclease H"/>
    <property type="match status" value="1"/>
</dbReference>
<dbReference type="GO" id="GO:0071040">
    <property type="term" value="P:nuclear polyadenylation-dependent antisense transcript catabolic process"/>
    <property type="evidence" value="ECO:0007669"/>
    <property type="project" value="TreeGrafter"/>
</dbReference>
<reference evidence="4 5" key="1">
    <citation type="submission" date="2025-04" db="UniProtKB">
        <authorList>
            <consortium name="RefSeq"/>
        </authorList>
    </citation>
    <scope>IDENTIFICATION</scope>
</reference>
<dbReference type="SUPFAM" id="SSF47819">
    <property type="entry name" value="HRDC-like"/>
    <property type="match status" value="1"/>
</dbReference>
<evidence type="ECO:0000313" key="4">
    <source>
        <dbReference type="RefSeq" id="XP_039131037.1"/>
    </source>
</evidence>
<evidence type="ECO:0000313" key="5">
    <source>
        <dbReference type="RefSeq" id="XP_039131038.1"/>
    </source>
</evidence>
<gene>
    <name evidence="4 5" type="primary">LOC120267447</name>
</gene>
<dbReference type="FunFam" id="3.30.420.10:FF:000079">
    <property type="entry name" value="Polynucleotidyl transferase ribonuclease H fold protein with HRDC domain"/>
    <property type="match status" value="1"/>
</dbReference>
<name>A0AB40BVS3_DIOCR</name>
<dbReference type="GO" id="GO:0000166">
    <property type="term" value="F:nucleotide binding"/>
    <property type="evidence" value="ECO:0007669"/>
    <property type="project" value="InterPro"/>
</dbReference>
<dbReference type="InterPro" id="IPR045092">
    <property type="entry name" value="Rrp6-like"/>
</dbReference>
<dbReference type="GO" id="GO:0000176">
    <property type="term" value="C:nuclear exosome (RNase complex)"/>
    <property type="evidence" value="ECO:0007669"/>
    <property type="project" value="TreeGrafter"/>
</dbReference>
<dbReference type="Proteomes" id="UP001515500">
    <property type="component" value="Chromosome 8"/>
</dbReference>
<dbReference type="GO" id="GO:0071035">
    <property type="term" value="P:nuclear polyadenylation-dependent rRNA catabolic process"/>
    <property type="evidence" value="ECO:0007669"/>
    <property type="project" value="TreeGrafter"/>
</dbReference>
<dbReference type="GO" id="GO:0071051">
    <property type="term" value="P:poly(A)-dependent snoRNA 3'-end processing"/>
    <property type="evidence" value="ECO:0007669"/>
    <property type="project" value="TreeGrafter"/>
</dbReference>
<dbReference type="InterPro" id="IPR002562">
    <property type="entry name" value="3'-5'_exonuclease_dom"/>
</dbReference>
<accession>A0AB40BVS3</accession>
<protein>
    <submittedName>
        <fullName evidence="4 5">Protein RRP6-like 3</fullName>
    </submittedName>
</protein>
<dbReference type="Gene3D" id="1.10.150.80">
    <property type="entry name" value="HRDC domain"/>
    <property type="match status" value="1"/>
</dbReference>
<dbReference type="GO" id="GO:0071039">
    <property type="term" value="P:nuclear polyadenylation-dependent CUT catabolic process"/>
    <property type="evidence" value="ECO:0007669"/>
    <property type="project" value="TreeGrafter"/>
</dbReference>
<evidence type="ECO:0000259" key="2">
    <source>
        <dbReference type="SMART" id="SM00474"/>
    </source>
</evidence>
<proteinExistence type="predicted"/>
<dbReference type="GO" id="GO:0000175">
    <property type="term" value="F:3'-5'-RNA exonuclease activity"/>
    <property type="evidence" value="ECO:0007669"/>
    <property type="project" value="InterPro"/>
</dbReference>
<dbReference type="GO" id="GO:0071038">
    <property type="term" value="P:TRAMP-dependent tRNA surveillance pathway"/>
    <property type="evidence" value="ECO:0007669"/>
    <property type="project" value="TreeGrafter"/>
</dbReference>
<dbReference type="GO" id="GO:0071036">
    <property type="term" value="P:nuclear polyadenylation-dependent snoRNA catabolic process"/>
    <property type="evidence" value="ECO:0007669"/>
    <property type="project" value="TreeGrafter"/>
</dbReference>
<sequence>MVAMEAINAIIAIAFIVLIPLLATILHSRRSGTVAIAAQWPCSDPQSKPQNRFKSVLADNSYTPFAHLKLDDGEISQKAHPYEELITNLLSNPPDPSNFFSTSCDCPEMSDSYVWVDTEEKLESLARLLSEERVFAVDTEHHSLRSFLGFTALMQVSTRREDFLVDTIALHDVIGVLRPVFADQSICKVFHGADNDVIWLQRDFHIYVVNLFDTAKACEVLSKPYKSLAYLLETYCGVSTDKTLQREDWRIRPLSPEMVQYARTDAHYLLYIANCLVSELQRKTHYTSASSDDKFNFFLEASHRSNMICMQLYTKERESSPGASAAASICMRNFNFQGSASEDCLEAKDRIWKLCAWRDIMARIHDESLRYIMSDQAIVSLATKAPKDAKEIHDIEVEADMSYCSSTNYPSLPSPSPVVIAHMGELCYLLQEVNSNIDDMFRRYLQKHLDPSGCCPLSIYNCSLLSELNLRQPTTLFLKQNGGHSTVPVGKKASRELFVQKFSCKSPVYHNYRIYANDGRLLCFCDRRKLEWYLRRNLAKIVEDDPPAIMLLFEPKGRPEDEGNDFYIQSKKNICVGCGEKNHYLRYRIIPTCYRMHFPEYLKSHSSHDIVLLCVDCHEVAHSAAEKYKRKVAAEFGIPLFVQTIVESRENMIDAATKSEDTEKETGVSPLQLRIAAMALLRHGSTMPLKRRDELTEIVKAYFGGRDIIQDDLERALLVGLSPHERRRLEKKRGLSFKHRDIDAVAKDNSYITSVTNQDNGKISNKLEVSRGSTTYESTEGQDASVDINDQLEDNFLTDDNEQNADGETSHQGRGCISTTDTPNEDPSEQADAICSSSSGQVVKANRTKMVSLLGHGPHGKEVVKYLLNNHGEEGIRNFCQKWRQVFVDATNPRFLPAGWDIMHSGRREFGDYSVYNRGKKALPPPSTIL</sequence>
<feature type="region of interest" description="Disordered" evidence="1">
    <location>
        <begin position="798"/>
        <end position="831"/>
    </location>
</feature>
<dbReference type="GO" id="GO:0071037">
    <property type="term" value="P:nuclear polyadenylation-dependent snRNA catabolic process"/>
    <property type="evidence" value="ECO:0007669"/>
    <property type="project" value="TreeGrafter"/>
</dbReference>
<feature type="compositionally biased region" description="Polar residues" evidence="1">
    <location>
        <begin position="806"/>
        <end position="822"/>
    </location>
</feature>
<organism evidence="3 5">
    <name type="scientific">Dioscorea cayennensis subsp. rotundata</name>
    <name type="common">White Guinea yam</name>
    <name type="synonym">Dioscorea rotundata</name>
    <dbReference type="NCBI Taxonomy" id="55577"/>
    <lineage>
        <taxon>Eukaryota</taxon>
        <taxon>Viridiplantae</taxon>
        <taxon>Streptophyta</taxon>
        <taxon>Embryophyta</taxon>
        <taxon>Tracheophyta</taxon>
        <taxon>Spermatophyta</taxon>
        <taxon>Magnoliopsida</taxon>
        <taxon>Liliopsida</taxon>
        <taxon>Dioscoreales</taxon>
        <taxon>Dioscoreaceae</taxon>
        <taxon>Dioscorea</taxon>
    </lineage>
</organism>
<dbReference type="Pfam" id="PF01612">
    <property type="entry name" value="DNA_pol_A_exo1"/>
    <property type="match status" value="1"/>
</dbReference>